<comment type="subcellular location">
    <subcellularLocation>
        <location evidence="1">Periplasm</location>
    </subcellularLocation>
</comment>
<dbReference type="InterPro" id="IPR006311">
    <property type="entry name" value="TAT_signal"/>
</dbReference>
<evidence type="ECO:0000256" key="3">
    <source>
        <dbReference type="ARBA" id="ARBA00022764"/>
    </source>
</evidence>
<organism evidence="5 6">
    <name type="scientific">Jhaorihella thermophila</name>
    <dbReference type="NCBI Taxonomy" id="488547"/>
    <lineage>
        <taxon>Bacteria</taxon>
        <taxon>Pseudomonadati</taxon>
        <taxon>Pseudomonadota</taxon>
        <taxon>Alphaproteobacteria</taxon>
        <taxon>Rhodobacterales</taxon>
        <taxon>Paracoccaceae</taxon>
        <taxon>Jhaorihella</taxon>
    </lineage>
</organism>
<dbReference type="EMBL" id="FNVD01000001">
    <property type="protein sequence ID" value="SEF46710.1"/>
    <property type="molecule type" value="Genomic_DNA"/>
</dbReference>
<proteinExistence type="predicted"/>
<dbReference type="CDD" id="cd13683">
    <property type="entry name" value="PBP2_TRAP_DctP6_7"/>
    <property type="match status" value="1"/>
</dbReference>
<evidence type="ECO:0000313" key="6">
    <source>
        <dbReference type="Proteomes" id="UP000236742"/>
    </source>
</evidence>
<dbReference type="RefSeq" id="WP_104006659.1">
    <property type="nucleotide sequence ID" value="NZ_FNVD01000001.1"/>
</dbReference>
<evidence type="ECO:0000313" key="5">
    <source>
        <dbReference type="EMBL" id="SEF46710.1"/>
    </source>
</evidence>
<dbReference type="PANTHER" id="PTHR33376">
    <property type="match status" value="1"/>
</dbReference>
<dbReference type="PROSITE" id="PS51318">
    <property type="entry name" value="TAT"/>
    <property type="match status" value="1"/>
</dbReference>
<dbReference type="InterPro" id="IPR018389">
    <property type="entry name" value="DctP_fam"/>
</dbReference>
<keyword evidence="2 4" id="KW-0732">Signal</keyword>
<evidence type="ECO:0000256" key="4">
    <source>
        <dbReference type="SAM" id="SignalP"/>
    </source>
</evidence>
<dbReference type="PANTHER" id="PTHR33376:SF5">
    <property type="entry name" value="EXTRACYTOPLASMIC SOLUTE RECEPTOR PROTEIN"/>
    <property type="match status" value="1"/>
</dbReference>
<dbReference type="OrthoDB" id="6073716at2"/>
<dbReference type="GO" id="GO:0055085">
    <property type="term" value="P:transmembrane transport"/>
    <property type="evidence" value="ECO:0007669"/>
    <property type="project" value="InterPro"/>
</dbReference>
<name>A0A1H5S8E9_9RHOB</name>
<sequence length="345" mass="38559">MTTRRKFLKTAGVGAAASLAAPAVHAQGAKIKWRLQTYAGPALAEQVVKPMVDKFNAIAGDEMQIELYTADQLVPTGELFRAMQKGTIDAVQSDDDSMASPTEVTVFGGYFPFALRYSLDVPVLFNQYGLDEIWKAEYAKVGVQHISAGAWDPCHFATKKPVTSLKDLDGLRVFTFPTAGRFMSRFGIVPVTLPWEDVEVALQTGEIDAIAWSGITEDYTVGWADVTDYFLTNNISGAWIGHFFVNMQRWADLPDHLKTLFQVCCDSSHYRRQWWYWGGEAALRVNGTKLKLTAIPDEEWAQVEAEAQKFWDEIASESEVKAQVVAKIKEYNAVMAKAGRPYRYT</sequence>
<gene>
    <name evidence="5" type="ORF">SAMN05421751_101388</name>
</gene>
<keyword evidence="3" id="KW-0574">Periplasm</keyword>
<dbReference type="Gene3D" id="3.40.190.170">
    <property type="entry name" value="Bacterial extracellular solute-binding protein, family 7"/>
    <property type="match status" value="1"/>
</dbReference>
<feature type="signal peptide" evidence="4">
    <location>
        <begin position="1"/>
        <end position="26"/>
    </location>
</feature>
<dbReference type="Proteomes" id="UP000236742">
    <property type="component" value="Unassembled WGS sequence"/>
</dbReference>
<dbReference type="Pfam" id="PF03480">
    <property type="entry name" value="DctP"/>
    <property type="match status" value="1"/>
</dbReference>
<feature type="chain" id="PRO_5009283744" evidence="4">
    <location>
        <begin position="27"/>
        <end position="345"/>
    </location>
</feature>
<dbReference type="SUPFAM" id="SSF53850">
    <property type="entry name" value="Periplasmic binding protein-like II"/>
    <property type="match status" value="1"/>
</dbReference>
<dbReference type="GO" id="GO:0042597">
    <property type="term" value="C:periplasmic space"/>
    <property type="evidence" value="ECO:0007669"/>
    <property type="project" value="UniProtKB-SubCell"/>
</dbReference>
<evidence type="ECO:0000256" key="2">
    <source>
        <dbReference type="ARBA" id="ARBA00022729"/>
    </source>
</evidence>
<accession>A0A1H5S8E9</accession>
<dbReference type="InterPro" id="IPR019546">
    <property type="entry name" value="TAT_signal_bac_arc"/>
</dbReference>
<dbReference type="InterPro" id="IPR038404">
    <property type="entry name" value="TRAP_DctP_sf"/>
</dbReference>
<dbReference type="NCBIfam" id="NF037995">
    <property type="entry name" value="TRAP_S1"/>
    <property type="match status" value="1"/>
</dbReference>
<evidence type="ECO:0000256" key="1">
    <source>
        <dbReference type="ARBA" id="ARBA00004418"/>
    </source>
</evidence>
<dbReference type="AlphaFoldDB" id="A0A1H5S8E9"/>
<protein>
    <submittedName>
        <fullName evidence="5">Tat (Twin-arginine translocation) pathway signal sequence</fullName>
    </submittedName>
</protein>
<dbReference type="NCBIfam" id="TIGR01409">
    <property type="entry name" value="TAT_signal_seq"/>
    <property type="match status" value="1"/>
</dbReference>
<keyword evidence="6" id="KW-1185">Reference proteome</keyword>
<reference evidence="5 6" key="1">
    <citation type="submission" date="2016-10" db="EMBL/GenBank/DDBJ databases">
        <authorList>
            <person name="de Groot N.N."/>
        </authorList>
    </citation>
    <scope>NUCLEOTIDE SEQUENCE [LARGE SCALE GENOMIC DNA]</scope>
    <source>
        <strain evidence="5 6">DSM 23413</strain>
    </source>
</reference>